<dbReference type="RefSeq" id="WP_146446559.1">
    <property type="nucleotide sequence ID" value="NZ_SJPR01000008.1"/>
</dbReference>
<dbReference type="AlphaFoldDB" id="A0A5C6A268"/>
<name>A0A5C6A268_9BACT</name>
<keyword evidence="3" id="KW-1185">Reference proteome</keyword>
<evidence type="ECO:0000313" key="3">
    <source>
        <dbReference type="Proteomes" id="UP000317421"/>
    </source>
</evidence>
<organism evidence="2 3">
    <name type="scientific">Botrimarina colliarenosi</name>
    <dbReference type="NCBI Taxonomy" id="2528001"/>
    <lineage>
        <taxon>Bacteria</taxon>
        <taxon>Pseudomonadati</taxon>
        <taxon>Planctomycetota</taxon>
        <taxon>Planctomycetia</taxon>
        <taxon>Pirellulales</taxon>
        <taxon>Lacipirellulaceae</taxon>
        <taxon>Botrimarina</taxon>
    </lineage>
</organism>
<dbReference type="InterPro" id="IPR018247">
    <property type="entry name" value="EF_Hand_1_Ca_BS"/>
</dbReference>
<dbReference type="OrthoDB" id="286964at2"/>
<feature type="chain" id="PRO_5022695625" description="PEP-CTERM protein-sorting domain-containing protein" evidence="1">
    <location>
        <begin position="23"/>
        <end position="376"/>
    </location>
</feature>
<comment type="caution">
    <text evidence="2">The sequence shown here is derived from an EMBL/GenBank/DDBJ whole genome shotgun (WGS) entry which is preliminary data.</text>
</comment>
<evidence type="ECO:0008006" key="4">
    <source>
        <dbReference type="Google" id="ProtNLM"/>
    </source>
</evidence>
<evidence type="ECO:0000256" key="1">
    <source>
        <dbReference type="SAM" id="SignalP"/>
    </source>
</evidence>
<keyword evidence="1" id="KW-0732">Signal</keyword>
<accession>A0A5C6A268</accession>
<dbReference type="PROSITE" id="PS00018">
    <property type="entry name" value="EF_HAND_1"/>
    <property type="match status" value="1"/>
</dbReference>
<sequence precursor="true">MKIGPLCALALATTWLTAPALAVTTVLIDDDFESYADTSALNAVWAAAGANGQLVDETFTEFITADDLDPQAVGARAYPTGGQGVEHRGGGVVQIDLASLNGGNPISPSATQTIVVEGDMFDIGGFGNKRMSIGLRSTSPQNLIELGQYNEDPIGYANRTILFPAAEGDEANPNWQYFELPIELDRADDLDEVVTIGDIGEAWATYRAIITPTTITYEMDLYRDGVINDGTDTPGVDATVTYNITTGSNGYNSLRMGGPSGIASGGNGFYGGMIFDNLKLSLVEVDAVLTGDYNGDGMVNAADYTVWRDTLGSTEDLRADGNGNLIIDGPSGMGSDYDLWASNYGAVATATASAVPEPVTAFLALFGIAAAATRRN</sequence>
<reference evidence="2 3" key="1">
    <citation type="submission" date="2019-02" db="EMBL/GenBank/DDBJ databases">
        <title>Deep-cultivation of Planctomycetes and their phenomic and genomic characterization uncovers novel biology.</title>
        <authorList>
            <person name="Wiegand S."/>
            <person name="Jogler M."/>
            <person name="Boedeker C."/>
            <person name="Pinto D."/>
            <person name="Vollmers J."/>
            <person name="Rivas-Marin E."/>
            <person name="Kohn T."/>
            <person name="Peeters S.H."/>
            <person name="Heuer A."/>
            <person name="Rast P."/>
            <person name="Oberbeckmann S."/>
            <person name="Bunk B."/>
            <person name="Jeske O."/>
            <person name="Meyerdierks A."/>
            <person name="Storesund J.E."/>
            <person name="Kallscheuer N."/>
            <person name="Luecker S."/>
            <person name="Lage O.M."/>
            <person name="Pohl T."/>
            <person name="Merkel B.J."/>
            <person name="Hornburger P."/>
            <person name="Mueller R.-W."/>
            <person name="Bruemmer F."/>
            <person name="Labrenz M."/>
            <person name="Spormann A.M."/>
            <person name="Op Den Camp H."/>
            <person name="Overmann J."/>
            <person name="Amann R."/>
            <person name="Jetten M.S.M."/>
            <person name="Mascher T."/>
            <person name="Medema M.H."/>
            <person name="Devos D.P."/>
            <person name="Kaster A.-K."/>
            <person name="Ovreas L."/>
            <person name="Rohde M."/>
            <person name="Galperin M.Y."/>
            <person name="Jogler C."/>
        </authorList>
    </citation>
    <scope>NUCLEOTIDE SEQUENCE [LARGE SCALE GENOMIC DNA]</scope>
    <source>
        <strain evidence="2 3">Pla108</strain>
    </source>
</reference>
<proteinExistence type="predicted"/>
<gene>
    <name evidence="2" type="ORF">Pla108_38810</name>
</gene>
<protein>
    <recommendedName>
        <fullName evidence="4">PEP-CTERM protein-sorting domain-containing protein</fullName>
    </recommendedName>
</protein>
<dbReference type="Proteomes" id="UP000317421">
    <property type="component" value="Unassembled WGS sequence"/>
</dbReference>
<feature type="signal peptide" evidence="1">
    <location>
        <begin position="1"/>
        <end position="22"/>
    </location>
</feature>
<evidence type="ECO:0000313" key="2">
    <source>
        <dbReference type="EMBL" id="TWT93387.1"/>
    </source>
</evidence>
<dbReference type="EMBL" id="SJPR01000008">
    <property type="protein sequence ID" value="TWT93387.1"/>
    <property type="molecule type" value="Genomic_DNA"/>
</dbReference>